<name>A0ABY4I782_CHIFI</name>
<protein>
    <recommendedName>
        <fullName evidence="3">AhpC/TSA family protein</fullName>
    </recommendedName>
</protein>
<sequence>MKANNSTSSFFRIACIFLLLACIDISCSRFKREKATSTLSIEPGKEDSIFLNLLALTKYTIADSLREDSLGFLILPLHASCPACRDKTIDSISSHTQDLPANRFIILSTYGGRKTFRSYFREHDKDLPVINGQLFLDSTNEAGKYLLYDKKPTFYYTSRRRAFKKIGALPATVRKDLNDFFSKK</sequence>
<keyword evidence="2" id="KW-1185">Reference proteome</keyword>
<dbReference type="RefSeq" id="WP_247812812.1">
    <property type="nucleotide sequence ID" value="NZ_CP095855.1"/>
</dbReference>
<evidence type="ECO:0000313" key="1">
    <source>
        <dbReference type="EMBL" id="UPK70631.1"/>
    </source>
</evidence>
<evidence type="ECO:0000313" key="2">
    <source>
        <dbReference type="Proteomes" id="UP000830198"/>
    </source>
</evidence>
<evidence type="ECO:0008006" key="3">
    <source>
        <dbReference type="Google" id="ProtNLM"/>
    </source>
</evidence>
<organism evidence="1 2">
    <name type="scientific">Chitinophaga filiformis</name>
    <name type="common">Myxococcus filiformis</name>
    <name type="synonym">Flexibacter filiformis</name>
    <dbReference type="NCBI Taxonomy" id="104663"/>
    <lineage>
        <taxon>Bacteria</taxon>
        <taxon>Pseudomonadati</taxon>
        <taxon>Bacteroidota</taxon>
        <taxon>Chitinophagia</taxon>
        <taxon>Chitinophagales</taxon>
        <taxon>Chitinophagaceae</taxon>
        <taxon>Chitinophaga</taxon>
    </lineage>
</organism>
<dbReference type="EMBL" id="CP095855">
    <property type="protein sequence ID" value="UPK70631.1"/>
    <property type="molecule type" value="Genomic_DNA"/>
</dbReference>
<proteinExistence type="predicted"/>
<gene>
    <name evidence="1" type="ORF">MYF79_04880</name>
</gene>
<accession>A0ABY4I782</accession>
<reference evidence="1 2" key="1">
    <citation type="submission" date="2022-04" db="EMBL/GenBank/DDBJ databases">
        <title>The arsenic-methylating capacity of Chitinophaga filiformis YT5 during chitin decomposition.</title>
        <authorList>
            <person name="Chen G."/>
            <person name="Liang Y."/>
        </authorList>
    </citation>
    <scope>NUCLEOTIDE SEQUENCE [LARGE SCALE GENOMIC DNA]</scope>
    <source>
        <strain evidence="1 2">YT5</strain>
    </source>
</reference>
<dbReference type="Proteomes" id="UP000830198">
    <property type="component" value="Chromosome"/>
</dbReference>